<dbReference type="Gene3D" id="2.170.130.10">
    <property type="entry name" value="TonB-dependent receptor, plug domain"/>
    <property type="match status" value="1"/>
</dbReference>
<dbReference type="InterPro" id="IPR037066">
    <property type="entry name" value="Plug_dom_sf"/>
</dbReference>
<reference evidence="3 4" key="1">
    <citation type="journal article" date="2005" name="J. Bacteriol.">
        <title>Insights into genome plasticity and pathogenicity of the plant pathogenic Bacterium Xanthomonas campestris pv. vesicatoria revealed by the complete genome sequence.</title>
        <authorList>
            <person name="Thieme F."/>
            <person name="Koebnik R."/>
            <person name="Bekel T."/>
            <person name="Berger C."/>
            <person name="Boch J."/>
            <person name="Buettner D."/>
            <person name="Caldana C."/>
            <person name="Gaigalat L."/>
            <person name="Goesmann A."/>
            <person name="Kay S."/>
            <person name="Kirchner O."/>
            <person name="Lanz C."/>
            <person name="Linke B."/>
            <person name="McHardy A.C."/>
            <person name="Meyer F."/>
            <person name="Mittenhuber G."/>
            <person name="Nies D.H."/>
            <person name="Niesbach-Kloesgen U."/>
            <person name="Patschkowski T."/>
            <person name="Rueckert C."/>
            <person name="Rupp O."/>
            <person name="Schneicker S."/>
            <person name="Schuster S.C."/>
            <person name="Vorhoelter F.J."/>
            <person name="Weber E."/>
            <person name="Puehler A."/>
            <person name="Bonas U."/>
            <person name="Bartels D."/>
            <person name="Kaiser O."/>
        </authorList>
    </citation>
    <scope>NUCLEOTIDE SEQUENCE [LARGE SCALE GENOMIC DNA]</scope>
    <source>
        <strain evidence="3 4">85-10</strain>
    </source>
</reference>
<dbReference type="InterPro" id="IPR012910">
    <property type="entry name" value="Plug_dom"/>
</dbReference>
<keyword evidence="1" id="KW-1134">Transmembrane beta strand</keyword>
<dbReference type="PROSITE" id="PS52016">
    <property type="entry name" value="TONB_DEPENDENT_REC_3"/>
    <property type="match status" value="1"/>
</dbReference>
<dbReference type="HOGENOM" id="CLU_1288473_0_0_6"/>
<evidence type="ECO:0000313" key="4">
    <source>
        <dbReference type="Proteomes" id="UP000007069"/>
    </source>
</evidence>
<evidence type="ECO:0000259" key="2">
    <source>
        <dbReference type="Pfam" id="PF07715"/>
    </source>
</evidence>
<protein>
    <submittedName>
        <fullName evidence="3">TonB-dependent outer membrane receptor (N-terminal)</fullName>
    </submittedName>
</protein>
<proteinExistence type="inferred from homology"/>
<dbReference type="Pfam" id="PF07715">
    <property type="entry name" value="Plug"/>
    <property type="match status" value="1"/>
</dbReference>
<dbReference type="PANTHER" id="PTHR40980:SF3">
    <property type="entry name" value="TONB-DEPENDENT RECEPTOR-LIKE BETA-BARREL DOMAIN-CONTAINING PROTEIN"/>
    <property type="match status" value="1"/>
</dbReference>
<comment type="subcellular location">
    <subcellularLocation>
        <location evidence="1">Cell outer membrane</location>
        <topology evidence="1">Multi-pass membrane protein</topology>
    </subcellularLocation>
</comment>
<dbReference type="PANTHER" id="PTHR40980">
    <property type="entry name" value="PLUG DOMAIN-CONTAINING PROTEIN"/>
    <property type="match status" value="1"/>
</dbReference>
<keyword evidence="1" id="KW-0472">Membrane</keyword>
<feature type="domain" description="TonB-dependent receptor plug" evidence="2">
    <location>
        <begin position="100"/>
        <end position="205"/>
    </location>
</feature>
<name>Q3BQ03_XANE5</name>
<dbReference type="GO" id="GO:0009279">
    <property type="term" value="C:cell outer membrane"/>
    <property type="evidence" value="ECO:0007669"/>
    <property type="project" value="UniProtKB-SubCell"/>
</dbReference>
<dbReference type="KEGG" id="xcv:XCV3429"/>
<dbReference type="InterPro" id="IPR039426">
    <property type="entry name" value="TonB-dep_rcpt-like"/>
</dbReference>
<accession>Q3BQ03</accession>
<keyword evidence="1" id="KW-0812">Transmembrane</keyword>
<dbReference type="eggNOG" id="COG1629">
    <property type="taxonomic scope" value="Bacteria"/>
</dbReference>
<dbReference type="Proteomes" id="UP000007069">
    <property type="component" value="Chromosome"/>
</dbReference>
<keyword evidence="1" id="KW-0998">Cell outer membrane</keyword>
<dbReference type="EMBL" id="AM039952">
    <property type="protein sequence ID" value="CAJ25160.1"/>
    <property type="molecule type" value="Genomic_DNA"/>
</dbReference>
<evidence type="ECO:0000313" key="3">
    <source>
        <dbReference type="EMBL" id="CAJ25160.1"/>
    </source>
</evidence>
<gene>
    <name evidence="3" type="ordered locus">XCV3429</name>
</gene>
<comment type="similarity">
    <text evidence="1">Belongs to the TonB-dependent receptor family.</text>
</comment>
<keyword evidence="3" id="KW-0675">Receptor</keyword>
<keyword evidence="1" id="KW-0813">Transport</keyword>
<dbReference type="SUPFAM" id="SSF56935">
    <property type="entry name" value="Porins"/>
    <property type="match status" value="1"/>
</dbReference>
<sequence length="214" mass="22383">MPCTVPRTDAPSGTSANTALPCRQCQSKRSWICHPWEGTMNKLHSNTRHTPLAAALAAALTLLAGGASAQDTATAPGVTELDKVMVKGVRGAQAEAIENKRSAAQIIDSISAEDIGKLPDVTITDSLQRVPGVQIRRSAGEGSQLNIRGMPQVQTTMNGELYLSAGGGDQYGQPNIGRAQPDFVDIPPTLFSGVDVIKSPTAPIWMAASAAPSR</sequence>
<dbReference type="AlphaFoldDB" id="Q3BQ03"/>
<evidence type="ECO:0000256" key="1">
    <source>
        <dbReference type="PROSITE-ProRule" id="PRU01360"/>
    </source>
</evidence>
<organism evidence="4">
    <name type="scientific">Xanthomonas euvesicatoria pv. vesicatoria (strain 85-10)</name>
    <name type="common">Xanthomonas campestris pv. vesicatoria</name>
    <dbReference type="NCBI Taxonomy" id="316273"/>
    <lineage>
        <taxon>Bacteria</taxon>
        <taxon>Pseudomonadati</taxon>
        <taxon>Pseudomonadota</taxon>
        <taxon>Gammaproteobacteria</taxon>
        <taxon>Lysobacterales</taxon>
        <taxon>Lysobacteraceae</taxon>
        <taxon>Xanthomonas</taxon>
    </lineage>
</organism>